<accession>A0A9N9WPL0</accession>
<feature type="active site" description="Proton donor" evidence="6">
    <location>
        <position position="259"/>
    </location>
</feature>
<feature type="signal peptide" evidence="8">
    <location>
        <begin position="1"/>
        <end position="24"/>
    </location>
</feature>
<organism evidence="9 10">
    <name type="scientific">Chironomus riparius</name>
    <dbReference type="NCBI Taxonomy" id="315576"/>
    <lineage>
        <taxon>Eukaryota</taxon>
        <taxon>Metazoa</taxon>
        <taxon>Ecdysozoa</taxon>
        <taxon>Arthropoda</taxon>
        <taxon>Hexapoda</taxon>
        <taxon>Insecta</taxon>
        <taxon>Pterygota</taxon>
        <taxon>Neoptera</taxon>
        <taxon>Endopterygota</taxon>
        <taxon>Diptera</taxon>
        <taxon>Nematocera</taxon>
        <taxon>Chironomoidea</taxon>
        <taxon>Chironomidae</taxon>
        <taxon>Chironominae</taxon>
        <taxon>Chironomus</taxon>
    </lineage>
</organism>
<keyword evidence="5 7" id="KW-0378">Hydrolase</keyword>
<feature type="active site" evidence="7">
    <location>
        <position position="259"/>
    </location>
</feature>
<feature type="active site" description="Nucleophile" evidence="6 7">
    <location>
        <position position="148"/>
    </location>
</feature>
<sequence length="359" mass="41431">MSKTVPFTLLLLLFSIIKFHLIKCGTIINKSSDIFSAPAINDEPIIGVLSQEMTSYLRSKYADQYHSYIAASYVKFIEGGGARVVPVWIGKDRKYYEDIMSKLNGILFPGGAVSFTNRNGYAQAGNHIYKIATKMNNNGDYFPLWGTCLGFELITYLSANRTEIRTDCSSHSQALPLEFKSSFKKSRMFKDAPDRVIKVLKDEAVTSNFHTFCLTEKNMTDYHLDSIWRVLSVNNDWNGLTFVSTIEHRQYPFYAVQFHPEKNIYEWVRNKNISHTSNAIIASQYFAEFFVNEARKSHHHFIDSKDEDQYMIYNYQAEFSGAKGAGFEQTYLFPEEVNYMIRRKNFKGQTKKVDNIVVF</sequence>
<dbReference type="InterPro" id="IPR011697">
    <property type="entry name" value="Peptidase_C26"/>
</dbReference>
<name>A0A9N9WPL0_9DIPT</name>
<dbReference type="AlphaFoldDB" id="A0A9N9WPL0"/>
<keyword evidence="4 8" id="KW-0732">Signal</keyword>
<dbReference type="PANTHER" id="PTHR11315:SF0">
    <property type="entry name" value="FOLATE GAMMA-GLUTAMYL HYDROLASE"/>
    <property type="match status" value="1"/>
</dbReference>
<dbReference type="EMBL" id="OU895877">
    <property type="protein sequence ID" value="CAG9800874.1"/>
    <property type="molecule type" value="Genomic_DNA"/>
</dbReference>
<comment type="similarity">
    <text evidence="2">Belongs to the peptidase C26 family.</text>
</comment>
<evidence type="ECO:0000256" key="2">
    <source>
        <dbReference type="ARBA" id="ARBA00011083"/>
    </source>
</evidence>
<dbReference type="Gene3D" id="3.40.50.880">
    <property type="match status" value="1"/>
</dbReference>
<protein>
    <recommendedName>
        <fullName evidence="7">folate gamma-glutamyl hydrolase</fullName>
        <ecNumber evidence="7">3.4.19.9</ecNumber>
    </recommendedName>
</protein>
<dbReference type="PROSITE" id="PS51273">
    <property type="entry name" value="GATASE_TYPE_1"/>
    <property type="match status" value="1"/>
</dbReference>
<evidence type="ECO:0000256" key="7">
    <source>
        <dbReference type="PROSITE-ProRule" id="PRU00607"/>
    </source>
</evidence>
<comment type="subcellular location">
    <subcellularLocation>
        <location evidence="1">Secreted</location>
        <location evidence="1">Extracellular space</location>
    </subcellularLocation>
</comment>
<dbReference type="PROSITE" id="PS51275">
    <property type="entry name" value="PEPTIDASE_C26_GGH"/>
    <property type="match status" value="1"/>
</dbReference>
<comment type="catalytic activity">
    <reaction evidence="7">
        <text>(6S)-5,6,7,8-tetrahydrofolyl-(gamma-L-Glu)(n) + (n-1) H2O = (6S)-5,6,7,8-tetrahydrofolate + (n-1) L-glutamate</text>
        <dbReference type="Rhea" id="RHEA:56784"/>
        <dbReference type="Rhea" id="RHEA-COMP:14738"/>
        <dbReference type="ChEBI" id="CHEBI:15377"/>
        <dbReference type="ChEBI" id="CHEBI:29985"/>
        <dbReference type="ChEBI" id="CHEBI:57453"/>
        <dbReference type="ChEBI" id="CHEBI:141005"/>
        <dbReference type="EC" id="3.4.19.9"/>
    </reaction>
</comment>
<dbReference type="EC" id="3.4.19.9" evidence="7"/>
<feature type="chain" id="PRO_5040111667" description="folate gamma-glutamyl hydrolase" evidence="8">
    <location>
        <begin position="25"/>
        <end position="359"/>
    </location>
</feature>
<keyword evidence="10" id="KW-1185">Reference proteome</keyword>
<evidence type="ECO:0000256" key="5">
    <source>
        <dbReference type="ARBA" id="ARBA00022801"/>
    </source>
</evidence>
<dbReference type="GO" id="GO:0005576">
    <property type="term" value="C:extracellular region"/>
    <property type="evidence" value="ECO:0007669"/>
    <property type="project" value="UniProtKB-SubCell"/>
</dbReference>
<keyword evidence="3" id="KW-0964">Secreted</keyword>
<proteinExistence type="inferred from homology"/>
<evidence type="ECO:0000256" key="4">
    <source>
        <dbReference type="ARBA" id="ARBA00022729"/>
    </source>
</evidence>
<evidence type="ECO:0000313" key="10">
    <source>
        <dbReference type="Proteomes" id="UP001153620"/>
    </source>
</evidence>
<dbReference type="PANTHER" id="PTHR11315">
    <property type="entry name" value="PROTEASE FAMILY C26 GAMMA-GLUTAMYL HYDROLASE"/>
    <property type="match status" value="1"/>
</dbReference>
<dbReference type="InterPro" id="IPR015527">
    <property type="entry name" value="Pept_C26_g-glut_hydrolase"/>
</dbReference>
<evidence type="ECO:0000256" key="8">
    <source>
        <dbReference type="SAM" id="SignalP"/>
    </source>
</evidence>
<dbReference type="GO" id="GO:0005773">
    <property type="term" value="C:vacuole"/>
    <property type="evidence" value="ECO:0007669"/>
    <property type="project" value="TreeGrafter"/>
</dbReference>
<evidence type="ECO:0000256" key="1">
    <source>
        <dbReference type="ARBA" id="ARBA00004239"/>
    </source>
</evidence>
<dbReference type="FunFam" id="3.40.50.880:FF:000024">
    <property type="entry name" value="Folate gamma-glutamyl hydrolase"/>
    <property type="match status" value="1"/>
</dbReference>
<reference evidence="9" key="1">
    <citation type="submission" date="2022-01" db="EMBL/GenBank/DDBJ databases">
        <authorList>
            <person name="King R."/>
        </authorList>
    </citation>
    <scope>NUCLEOTIDE SEQUENCE</scope>
</reference>
<dbReference type="Pfam" id="PF07722">
    <property type="entry name" value="Peptidase_C26"/>
    <property type="match status" value="1"/>
</dbReference>
<dbReference type="InterPro" id="IPR029062">
    <property type="entry name" value="Class_I_gatase-like"/>
</dbReference>
<dbReference type="SUPFAM" id="SSF52317">
    <property type="entry name" value="Class I glutamine amidotransferase-like"/>
    <property type="match status" value="1"/>
</dbReference>
<dbReference type="Proteomes" id="UP001153620">
    <property type="component" value="Chromosome 1"/>
</dbReference>
<evidence type="ECO:0000313" key="9">
    <source>
        <dbReference type="EMBL" id="CAG9800874.1"/>
    </source>
</evidence>
<reference evidence="9" key="2">
    <citation type="submission" date="2022-10" db="EMBL/GenBank/DDBJ databases">
        <authorList>
            <consortium name="ENA_rothamsted_submissions"/>
            <consortium name="culmorum"/>
            <person name="King R."/>
        </authorList>
    </citation>
    <scope>NUCLEOTIDE SEQUENCE</scope>
</reference>
<dbReference type="GO" id="GO:0034722">
    <property type="term" value="F:gamma-glutamyl-peptidase activity"/>
    <property type="evidence" value="ECO:0007669"/>
    <property type="project" value="UniProtKB-UniRule"/>
</dbReference>
<dbReference type="GO" id="GO:0046900">
    <property type="term" value="P:tetrahydrofolylpolyglutamate metabolic process"/>
    <property type="evidence" value="ECO:0007669"/>
    <property type="project" value="TreeGrafter"/>
</dbReference>
<gene>
    <name evidence="9" type="ORF">CHIRRI_LOCUS3812</name>
</gene>
<dbReference type="OrthoDB" id="64220at2759"/>
<evidence type="ECO:0000256" key="3">
    <source>
        <dbReference type="ARBA" id="ARBA00022525"/>
    </source>
</evidence>
<evidence type="ECO:0000256" key="6">
    <source>
        <dbReference type="PIRSR" id="PIRSR615527-1"/>
    </source>
</evidence>